<dbReference type="SUPFAM" id="SSF51556">
    <property type="entry name" value="Metallo-dependent hydrolases"/>
    <property type="match status" value="1"/>
</dbReference>
<dbReference type="EMBL" id="OU466861">
    <property type="protein sequence ID" value="CAH2065909.1"/>
    <property type="molecule type" value="Genomic_DNA"/>
</dbReference>
<comment type="caution">
    <text evidence="2">Lacks conserved residue(s) required for the propagation of feature annotation.</text>
</comment>
<dbReference type="InterPro" id="IPR032466">
    <property type="entry name" value="Metal_Hydrolase"/>
</dbReference>
<dbReference type="InterPro" id="IPR050069">
    <property type="entry name" value="Urease_subunit"/>
</dbReference>
<dbReference type="AlphaFoldDB" id="A0AAU9SID5"/>
<dbReference type="InterPro" id="IPR017951">
    <property type="entry name" value="Urease_asu_c"/>
</dbReference>
<feature type="domain" description="Urease" evidence="3">
    <location>
        <begin position="9"/>
        <end position="119"/>
    </location>
</feature>
<protein>
    <recommendedName>
        <fullName evidence="3">Urease domain-containing protein</fullName>
    </recommendedName>
</protein>
<dbReference type="Gene3D" id="3.20.20.140">
    <property type="entry name" value="Metal-dependent hydrolases"/>
    <property type="match status" value="1"/>
</dbReference>
<dbReference type="PANTHER" id="PTHR33569:SF1">
    <property type="entry name" value="UREASE"/>
    <property type="match status" value="1"/>
</dbReference>
<dbReference type="PROSITE" id="PS51368">
    <property type="entry name" value="UREASE_3"/>
    <property type="match status" value="1"/>
</dbReference>
<evidence type="ECO:0000313" key="5">
    <source>
        <dbReference type="Proteomes" id="UP000836841"/>
    </source>
</evidence>
<keyword evidence="1" id="KW-0378">Hydrolase</keyword>
<evidence type="ECO:0000259" key="3">
    <source>
        <dbReference type="PROSITE" id="PS51368"/>
    </source>
</evidence>
<name>A0AAU9SID5_THLAR</name>
<gene>
    <name evidence="4" type="ORF">TAV2_LOCUS18083</name>
</gene>
<keyword evidence="5" id="KW-1185">Reference proteome</keyword>
<evidence type="ECO:0000256" key="2">
    <source>
        <dbReference type="PROSITE-ProRule" id="PRU00700"/>
    </source>
</evidence>
<dbReference type="GO" id="GO:0016151">
    <property type="term" value="F:nickel cation binding"/>
    <property type="evidence" value="ECO:0007669"/>
    <property type="project" value="InterPro"/>
</dbReference>
<evidence type="ECO:0000256" key="1">
    <source>
        <dbReference type="ARBA" id="ARBA00022801"/>
    </source>
</evidence>
<sequence>MNQMIIKGAWANMGDANASIPTPEPVISRPMFGAFGNAGSENSVAFAALRNGVKEVYGLKKKVVAVSNVRGLTKLDMKLNDALPNITVDPETYVVTADGEILACAPATSVPLSRNYFLF</sequence>
<dbReference type="PANTHER" id="PTHR33569">
    <property type="entry name" value="UREASE"/>
    <property type="match status" value="1"/>
</dbReference>
<organism evidence="4 5">
    <name type="scientific">Thlaspi arvense</name>
    <name type="common">Field penny-cress</name>
    <dbReference type="NCBI Taxonomy" id="13288"/>
    <lineage>
        <taxon>Eukaryota</taxon>
        <taxon>Viridiplantae</taxon>
        <taxon>Streptophyta</taxon>
        <taxon>Embryophyta</taxon>
        <taxon>Tracheophyta</taxon>
        <taxon>Spermatophyta</taxon>
        <taxon>Magnoliopsida</taxon>
        <taxon>eudicotyledons</taxon>
        <taxon>Gunneridae</taxon>
        <taxon>Pentapetalae</taxon>
        <taxon>rosids</taxon>
        <taxon>malvids</taxon>
        <taxon>Brassicales</taxon>
        <taxon>Brassicaceae</taxon>
        <taxon>Thlaspideae</taxon>
        <taxon>Thlaspi</taxon>
    </lineage>
</organism>
<proteinExistence type="predicted"/>
<reference evidence="4 5" key="1">
    <citation type="submission" date="2022-03" db="EMBL/GenBank/DDBJ databases">
        <authorList>
            <person name="Nunn A."/>
            <person name="Chopra R."/>
            <person name="Nunn A."/>
            <person name="Contreras Garrido A."/>
        </authorList>
    </citation>
    <scope>NUCLEOTIDE SEQUENCE [LARGE SCALE GENOMIC DNA]</scope>
</reference>
<dbReference type="GO" id="GO:0009039">
    <property type="term" value="F:urease activity"/>
    <property type="evidence" value="ECO:0007669"/>
    <property type="project" value="InterPro"/>
</dbReference>
<accession>A0AAU9SID5</accession>
<evidence type="ECO:0000313" key="4">
    <source>
        <dbReference type="EMBL" id="CAH2065909.1"/>
    </source>
</evidence>
<dbReference type="Proteomes" id="UP000836841">
    <property type="component" value="Chromosome 5"/>
</dbReference>